<dbReference type="InterPro" id="IPR051067">
    <property type="entry name" value="NHER"/>
</dbReference>
<dbReference type="InterPro" id="IPR036034">
    <property type="entry name" value="PDZ_sf"/>
</dbReference>
<evidence type="ECO:0000259" key="2">
    <source>
        <dbReference type="PROSITE" id="PS50106"/>
    </source>
</evidence>
<organism evidence="3">
    <name type="scientific">Octopus bimaculoides</name>
    <name type="common">California two-spotted octopus</name>
    <dbReference type="NCBI Taxonomy" id="37653"/>
    <lineage>
        <taxon>Eukaryota</taxon>
        <taxon>Metazoa</taxon>
        <taxon>Spiralia</taxon>
        <taxon>Lophotrochozoa</taxon>
        <taxon>Mollusca</taxon>
        <taxon>Cephalopoda</taxon>
        <taxon>Coleoidea</taxon>
        <taxon>Octopodiformes</taxon>
        <taxon>Octopoda</taxon>
        <taxon>Incirrata</taxon>
        <taxon>Octopodidae</taxon>
        <taxon>Octopus</taxon>
    </lineage>
</organism>
<dbReference type="GO" id="GO:0016324">
    <property type="term" value="C:apical plasma membrane"/>
    <property type="evidence" value="ECO:0007669"/>
    <property type="project" value="TreeGrafter"/>
</dbReference>
<protein>
    <recommendedName>
        <fullName evidence="2">PDZ domain-containing protein</fullName>
    </recommendedName>
</protein>
<feature type="domain" description="PDZ" evidence="2">
    <location>
        <begin position="39"/>
        <end position="131"/>
    </location>
</feature>
<keyword evidence="1" id="KW-0677">Repeat</keyword>
<reference evidence="3" key="1">
    <citation type="submission" date="2015-07" db="EMBL/GenBank/DDBJ databases">
        <title>MeaNS - Measles Nucleotide Surveillance Program.</title>
        <authorList>
            <person name="Tran T."/>
            <person name="Druce J."/>
        </authorList>
    </citation>
    <scope>NUCLEOTIDE SEQUENCE</scope>
    <source>
        <strain evidence="3">UCB-OBI-ISO-001</strain>
        <tissue evidence="3">Gonad</tissue>
    </source>
</reference>
<dbReference type="OrthoDB" id="2914378at2759"/>
<dbReference type="PANTHER" id="PTHR14191:SF3">
    <property type="entry name" value="NA(+)_H(+) EXCHANGE REGULATORY COFACTOR-LIKE PROTEIN NRFL-1"/>
    <property type="match status" value="1"/>
</dbReference>
<evidence type="ECO:0000313" key="3">
    <source>
        <dbReference type="EMBL" id="KOF63958.1"/>
    </source>
</evidence>
<dbReference type="FunFam" id="2.30.42.10:FF:000059">
    <property type="entry name" value="unconventional myosin-XVIIIa isoform X1"/>
    <property type="match status" value="1"/>
</dbReference>
<dbReference type="GO" id="GO:0072659">
    <property type="term" value="P:protein localization to plasma membrane"/>
    <property type="evidence" value="ECO:0007669"/>
    <property type="project" value="TreeGrafter"/>
</dbReference>
<dbReference type="SUPFAM" id="SSF50156">
    <property type="entry name" value="PDZ domain-like"/>
    <property type="match status" value="1"/>
</dbReference>
<dbReference type="AlphaFoldDB" id="A0A0L8FJ01"/>
<dbReference type="GO" id="GO:0043495">
    <property type="term" value="F:protein-membrane adaptor activity"/>
    <property type="evidence" value="ECO:0007669"/>
    <property type="project" value="TreeGrafter"/>
</dbReference>
<dbReference type="PROSITE" id="PS50106">
    <property type="entry name" value="PDZ"/>
    <property type="match status" value="1"/>
</dbReference>
<dbReference type="Gene3D" id="2.30.42.10">
    <property type="match status" value="1"/>
</dbReference>
<proteinExistence type="predicted"/>
<sequence length="187" mass="20592">MTSPEETTGPLPLSPAEKTFGFDLHLPSIIPPRPGRIRTLNLRRQPGGDFGFSLRKGVIMQRTNTDCFGSKQTVIFAEPGTGPKATETGLLPGDRLIEVNDKNVEKAKREEIIELIRTSSDTVVLKVQPVPELLELSVRTAADGVKIEVQDDVVKGGTLKRSGSVRYKKTVSFLLFMFTFSLIHCVL</sequence>
<dbReference type="Pfam" id="PF00595">
    <property type="entry name" value="PDZ"/>
    <property type="match status" value="1"/>
</dbReference>
<dbReference type="SMART" id="SM00228">
    <property type="entry name" value="PDZ"/>
    <property type="match status" value="1"/>
</dbReference>
<name>A0A0L8FJ01_OCTBM</name>
<dbReference type="STRING" id="37653.A0A0L8FJ01"/>
<dbReference type="PANTHER" id="PTHR14191">
    <property type="entry name" value="PDZ DOMAIN CONTAINING PROTEIN"/>
    <property type="match status" value="1"/>
</dbReference>
<evidence type="ECO:0000256" key="1">
    <source>
        <dbReference type="ARBA" id="ARBA00022737"/>
    </source>
</evidence>
<gene>
    <name evidence="3" type="ORF">OCBIM_22018105mg</name>
</gene>
<dbReference type="CDD" id="cd06747">
    <property type="entry name" value="PDZ_MYO18-like"/>
    <property type="match status" value="1"/>
</dbReference>
<accession>A0A0L8FJ01</accession>
<dbReference type="InterPro" id="IPR001478">
    <property type="entry name" value="PDZ"/>
</dbReference>
<dbReference type="EMBL" id="KQ430572">
    <property type="protein sequence ID" value="KOF63958.1"/>
    <property type="molecule type" value="Genomic_DNA"/>
</dbReference>